<proteinExistence type="predicted"/>
<accession>A0A7S2XUC0</accession>
<evidence type="ECO:0000313" key="3">
    <source>
        <dbReference type="EMBL" id="CAD9828343.1"/>
    </source>
</evidence>
<gene>
    <name evidence="3" type="ORF">ASEP1449_LOCUS20178</name>
</gene>
<reference evidence="3" key="1">
    <citation type="submission" date="2021-01" db="EMBL/GenBank/DDBJ databases">
        <authorList>
            <person name="Corre E."/>
            <person name="Pelletier E."/>
            <person name="Niang G."/>
            <person name="Scheremetjew M."/>
            <person name="Finn R."/>
            <person name="Kale V."/>
            <person name="Holt S."/>
            <person name="Cochrane G."/>
            <person name="Meng A."/>
            <person name="Brown T."/>
            <person name="Cohen L."/>
        </authorList>
    </citation>
    <scope>NUCLEOTIDE SEQUENCE</scope>
    <source>
        <strain evidence="3">CCMP2084</strain>
    </source>
</reference>
<feature type="transmembrane region" description="Helical" evidence="1">
    <location>
        <begin position="81"/>
        <end position="99"/>
    </location>
</feature>
<dbReference type="AlphaFoldDB" id="A0A7S2XUC0"/>
<dbReference type="InterPro" id="IPR027417">
    <property type="entry name" value="P-loop_NTPase"/>
</dbReference>
<evidence type="ECO:0000259" key="2">
    <source>
        <dbReference type="PROSITE" id="PS51192"/>
    </source>
</evidence>
<feature type="domain" description="Helicase ATP-binding" evidence="2">
    <location>
        <begin position="1"/>
        <end position="109"/>
    </location>
</feature>
<organism evidence="3">
    <name type="scientific">Attheya septentrionalis</name>
    <dbReference type="NCBI Taxonomy" id="420275"/>
    <lineage>
        <taxon>Eukaryota</taxon>
        <taxon>Sar</taxon>
        <taxon>Stramenopiles</taxon>
        <taxon>Ochrophyta</taxon>
        <taxon>Bacillariophyta</taxon>
        <taxon>Coscinodiscophyceae</taxon>
        <taxon>Chaetocerotophycidae</taxon>
        <taxon>Chaetocerotales</taxon>
        <taxon>Attheyaceae</taxon>
        <taxon>Attheya</taxon>
    </lineage>
</organism>
<dbReference type="SUPFAM" id="SSF52540">
    <property type="entry name" value="P-loop containing nucleoside triphosphate hydrolases"/>
    <property type="match status" value="1"/>
</dbReference>
<evidence type="ECO:0000256" key="1">
    <source>
        <dbReference type="SAM" id="Phobius"/>
    </source>
</evidence>
<dbReference type="Gene3D" id="3.40.50.300">
    <property type="entry name" value="P-loop containing nucleotide triphosphate hydrolases"/>
    <property type="match status" value="1"/>
</dbReference>
<protein>
    <recommendedName>
        <fullName evidence="2">Helicase ATP-binding domain-containing protein</fullName>
    </recommendedName>
</protein>
<name>A0A7S2XUC0_9STRA</name>
<sequence>MTPHNKKKAIFLFSSPQAIVNDRNPWCSILKTLHGSGVLKLVVIDELHLYLQFGVSLRSEFKHLTTKLLDHIFPVSNKKKHPALLVMTATISASWLLLFKKMTKLTFLPCDILWASANEMSRRDVKMAFFVGDSILKAMRGSLINFLKSSTTKTAILYCETPKSAMSLKISIDELMDVESIDGDCIVIHGQLESYTKFYQAKLFTGAHDDGVLKVISIVKKDVRI</sequence>
<dbReference type="InterPro" id="IPR014001">
    <property type="entry name" value="Helicase_ATP-bd"/>
</dbReference>
<keyword evidence="1" id="KW-0812">Transmembrane</keyword>
<keyword evidence="1" id="KW-0472">Membrane</keyword>
<dbReference type="PROSITE" id="PS51192">
    <property type="entry name" value="HELICASE_ATP_BIND_1"/>
    <property type="match status" value="1"/>
</dbReference>
<dbReference type="EMBL" id="HBHQ01029725">
    <property type="protein sequence ID" value="CAD9828343.1"/>
    <property type="molecule type" value="Transcribed_RNA"/>
</dbReference>
<keyword evidence="1" id="KW-1133">Transmembrane helix</keyword>